<dbReference type="InterPro" id="IPR027417">
    <property type="entry name" value="P-loop_NTPase"/>
</dbReference>
<keyword evidence="1" id="KW-0418">Kinase</keyword>
<gene>
    <name evidence="1" type="ORF">GH723_01320</name>
</gene>
<dbReference type="GO" id="GO:0016301">
    <property type="term" value="F:kinase activity"/>
    <property type="evidence" value="ECO:0007669"/>
    <property type="project" value="UniProtKB-KW"/>
</dbReference>
<dbReference type="Gene3D" id="3.40.50.300">
    <property type="entry name" value="P-loop containing nucleotide triphosphate hydrolases"/>
    <property type="match status" value="1"/>
</dbReference>
<name>A0A5Q2RKZ0_9ACTN</name>
<dbReference type="EMBL" id="CP045851">
    <property type="protein sequence ID" value="QGG93855.1"/>
    <property type="molecule type" value="Genomic_DNA"/>
</dbReference>
<dbReference type="SUPFAM" id="SSF52540">
    <property type="entry name" value="P-loop containing nucleoside triphosphate hydrolases"/>
    <property type="match status" value="1"/>
</dbReference>
<evidence type="ECO:0000313" key="1">
    <source>
        <dbReference type="EMBL" id="QGG93855.1"/>
    </source>
</evidence>
<dbReference type="AlphaFoldDB" id="A0A5Q2RKZ0"/>
<keyword evidence="1" id="KW-0808">Transferase</keyword>
<keyword evidence="2" id="KW-1185">Reference proteome</keyword>
<protein>
    <submittedName>
        <fullName evidence="1">Uridine kinase</fullName>
    </submittedName>
</protein>
<dbReference type="Proteomes" id="UP000334019">
    <property type="component" value="Chromosome"/>
</dbReference>
<organism evidence="1 2">
    <name type="scientific">Actinomarinicola tropica</name>
    <dbReference type="NCBI Taxonomy" id="2789776"/>
    <lineage>
        <taxon>Bacteria</taxon>
        <taxon>Bacillati</taxon>
        <taxon>Actinomycetota</taxon>
        <taxon>Acidimicrobiia</taxon>
        <taxon>Acidimicrobiales</taxon>
        <taxon>Iamiaceae</taxon>
        <taxon>Actinomarinicola</taxon>
    </lineage>
</organism>
<dbReference type="KEGG" id="atq:GH723_01320"/>
<proteinExistence type="predicted"/>
<reference evidence="1 2" key="1">
    <citation type="submission" date="2019-11" db="EMBL/GenBank/DDBJ databases">
        <authorList>
            <person name="He Y."/>
        </authorList>
    </citation>
    <scope>NUCLEOTIDE SEQUENCE [LARGE SCALE GENOMIC DNA]</scope>
    <source>
        <strain evidence="1 2">SCSIO 58843</strain>
    </source>
</reference>
<accession>A0A5Q2RKZ0</accession>
<sequence length="241" mass="26791">MPAGLDGYPDPIVTPEREVVLAHVVGRIEECAAARVVVGIDGASGAGKSTFADEVAARLRQRGHVVVRSTTDSFHRPRVERMRRGPTSPVGYYLDSHDLGAIQEELLTPFATGRTSVRIAAFDEPSDAPVEVTVDDVAERAVLVFDGLFLLRPELASRWRLVVHLTADRRRAAAWDAYLHDGLPADQTAREHERAQRLERARWPRYQDGWRLYVDEASPLERAEIVVDNDDLAAPRVVRSA</sequence>
<evidence type="ECO:0000313" key="2">
    <source>
        <dbReference type="Proteomes" id="UP000334019"/>
    </source>
</evidence>
<dbReference type="RefSeq" id="WP_153757961.1">
    <property type="nucleotide sequence ID" value="NZ_CP045851.1"/>
</dbReference>